<dbReference type="GO" id="GO:0005524">
    <property type="term" value="F:ATP binding"/>
    <property type="evidence" value="ECO:0007669"/>
    <property type="project" value="UniProtKB-UniRule"/>
</dbReference>
<dbReference type="Proteomes" id="UP000186817">
    <property type="component" value="Unassembled WGS sequence"/>
</dbReference>
<evidence type="ECO:0000256" key="4">
    <source>
        <dbReference type="ARBA" id="ARBA00022692"/>
    </source>
</evidence>
<evidence type="ECO:0000256" key="8">
    <source>
        <dbReference type="PROSITE-ProRule" id="PRU00283"/>
    </source>
</evidence>
<keyword evidence="6" id="KW-0406">Ion transport</keyword>
<dbReference type="GO" id="GO:0005254">
    <property type="term" value="F:chloride channel activity"/>
    <property type="evidence" value="ECO:0007669"/>
    <property type="project" value="InterPro"/>
</dbReference>
<dbReference type="InterPro" id="IPR002048">
    <property type="entry name" value="EF_hand_dom"/>
</dbReference>
<dbReference type="GO" id="GO:0005886">
    <property type="term" value="C:plasma membrane"/>
    <property type="evidence" value="ECO:0007669"/>
    <property type="project" value="UniProtKB-SubCell"/>
</dbReference>
<keyword evidence="5" id="KW-1133">Transmembrane helix</keyword>
<dbReference type="InterPro" id="IPR018247">
    <property type="entry name" value="EF_Hand_1_Ca_BS"/>
</dbReference>
<comment type="caution">
    <text evidence="12">The sequence shown here is derived from an EMBL/GenBank/DDBJ whole genome shotgun (WGS) entry which is preliminary data.</text>
</comment>
<evidence type="ECO:0000256" key="9">
    <source>
        <dbReference type="SAM" id="MobiDB-lite"/>
    </source>
</evidence>
<evidence type="ECO:0000259" key="10">
    <source>
        <dbReference type="PROSITE" id="PS50067"/>
    </source>
</evidence>
<evidence type="ECO:0000256" key="7">
    <source>
        <dbReference type="ARBA" id="ARBA00023136"/>
    </source>
</evidence>
<dbReference type="GO" id="GO:0007018">
    <property type="term" value="P:microtubule-based movement"/>
    <property type="evidence" value="ECO:0007669"/>
    <property type="project" value="InterPro"/>
</dbReference>
<dbReference type="PROSITE" id="PS50067">
    <property type="entry name" value="KINESIN_MOTOR_2"/>
    <property type="match status" value="1"/>
</dbReference>
<gene>
    <name evidence="12" type="ORF">AK812_SmicGene39261</name>
</gene>
<dbReference type="Pfam" id="PF25539">
    <property type="entry name" value="Bestrophin_2"/>
    <property type="match status" value="1"/>
</dbReference>
<dbReference type="PROSITE" id="PS50222">
    <property type="entry name" value="EF_HAND_2"/>
    <property type="match status" value="1"/>
</dbReference>
<evidence type="ECO:0000256" key="3">
    <source>
        <dbReference type="ARBA" id="ARBA00022475"/>
    </source>
</evidence>
<keyword evidence="8" id="KW-0547">Nucleotide-binding</keyword>
<name>A0A1Q9CBP1_SYMMI</name>
<dbReference type="SUPFAM" id="SSF52540">
    <property type="entry name" value="P-loop containing nucleoside triphosphate hydrolases"/>
    <property type="match status" value="1"/>
</dbReference>
<reference evidence="12 13" key="1">
    <citation type="submission" date="2016-02" db="EMBL/GenBank/DDBJ databases">
        <title>Genome analysis of coral dinoflagellate symbionts highlights evolutionary adaptations to a symbiotic lifestyle.</title>
        <authorList>
            <person name="Aranda M."/>
            <person name="Li Y."/>
            <person name="Liew Y.J."/>
            <person name="Baumgarten S."/>
            <person name="Simakov O."/>
            <person name="Wilson M."/>
            <person name="Piel J."/>
            <person name="Ashoor H."/>
            <person name="Bougouffa S."/>
            <person name="Bajic V.B."/>
            <person name="Ryu T."/>
            <person name="Ravasi T."/>
            <person name="Bayer T."/>
            <person name="Micklem G."/>
            <person name="Kim H."/>
            <person name="Bhak J."/>
            <person name="Lajeunesse T.C."/>
            <person name="Voolstra C.R."/>
        </authorList>
    </citation>
    <scope>NUCLEOTIDE SEQUENCE [LARGE SCALE GENOMIC DNA]</scope>
    <source>
        <strain evidence="12 13">CCMP2467</strain>
    </source>
</reference>
<feature type="domain" description="Kinesin motor" evidence="10">
    <location>
        <begin position="642"/>
        <end position="817"/>
    </location>
</feature>
<dbReference type="EMBL" id="LSRX01001388">
    <property type="protein sequence ID" value="OLP80326.1"/>
    <property type="molecule type" value="Genomic_DNA"/>
</dbReference>
<feature type="domain" description="EF-hand" evidence="11">
    <location>
        <begin position="542"/>
        <end position="577"/>
    </location>
</feature>
<evidence type="ECO:0000256" key="2">
    <source>
        <dbReference type="ARBA" id="ARBA00022448"/>
    </source>
</evidence>
<evidence type="ECO:0000259" key="11">
    <source>
        <dbReference type="PROSITE" id="PS50222"/>
    </source>
</evidence>
<evidence type="ECO:0000256" key="1">
    <source>
        <dbReference type="ARBA" id="ARBA00004651"/>
    </source>
</evidence>
<evidence type="ECO:0000313" key="12">
    <source>
        <dbReference type="EMBL" id="OLP80326.1"/>
    </source>
</evidence>
<dbReference type="PROSITE" id="PS00018">
    <property type="entry name" value="EF_HAND_1"/>
    <property type="match status" value="1"/>
</dbReference>
<keyword evidence="3" id="KW-1003">Cell membrane</keyword>
<dbReference type="Gene3D" id="3.40.850.10">
    <property type="entry name" value="Kinesin motor domain"/>
    <property type="match status" value="1"/>
</dbReference>
<dbReference type="InterPro" id="IPR001752">
    <property type="entry name" value="Kinesin_motor_dom"/>
</dbReference>
<dbReference type="SMART" id="SM00129">
    <property type="entry name" value="KISc"/>
    <property type="match status" value="1"/>
</dbReference>
<evidence type="ECO:0000256" key="5">
    <source>
        <dbReference type="ARBA" id="ARBA00022989"/>
    </source>
</evidence>
<organism evidence="12 13">
    <name type="scientific">Symbiodinium microadriaticum</name>
    <name type="common">Dinoflagellate</name>
    <name type="synonym">Zooxanthella microadriatica</name>
    <dbReference type="NCBI Taxonomy" id="2951"/>
    <lineage>
        <taxon>Eukaryota</taxon>
        <taxon>Sar</taxon>
        <taxon>Alveolata</taxon>
        <taxon>Dinophyceae</taxon>
        <taxon>Suessiales</taxon>
        <taxon>Symbiodiniaceae</taxon>
        <taxon>Symbiodinium</taxon>
    </lineage>
</organism>
<dbReference type="GO" id="GO:0005509">
    <property type="term" value="F:calcium ion binding"/>
    <property type="evidence" value="ECO:0007669"/>
    <property type="project" value="InterPro"/>
</dbReference>
<keyword evidence="4" id="KW-0812">Transmembrane</keyword>
<comment type="subcellular location">
    <subcellularLocation>
        <location evidence="1">Cell membrane</location>
        <topology evidence="1">Multi-pass membrane protein</topology>
    </subcellularLocation>
</comment>
<keyword evidence="13" id="KW-1185">Reference proteome</keyword>
<keyword evidence="8" id="KW-0067">ATP-binding</keyword>
<dbReference type="GO" id="GO:0008017">
    <property type="term" value="F:microtubule binding"/>
    <property type="evidence" value="ECO:0007669"/>
    <property type="project" value="InterPro"/>
</dbReference>
<dbReference type="PANTHER" id="PTHR33281">
    <property type="entry name" value="UPF0187 PROTEIN YNEE"/>
    <property type="match status" value="1"/>
</dbReference>
<dbReference type="Pfam" id="PF00225">
    <property type="entry name" value="Kinesin"/>
    <property type="match status" value="1"/>
</dbReference>
<sequence length="817" mass="90086">MLPSGSLPVPSPDLLAVLQQRQRQRADASANSASKRACCKCWCGLPGCRGSSTPEMVTYKADSAGCDCRGWLRTVLSLRGRPVLHSLPPLLAVFAMAMAATMVKESNLIFGHQWELPELEATLKEDYALLLTPLTFLLVYRLNRSAVRFYDARAAAGKLIETCRVLAGETVRFCAHDPWACDEVCRWVVAFPAATRNFLRGHSRLDDVEGILSSSQILALSKAPVQTLFCCDRMRHAVLKATRSNLTDPAPVSAVMLQTLEGHISTLTGAMGAMERINNTPLPFAYVAHLRTCLTLYLLGLPWILQMKSWWSVPMVLLISYALLGVEAAAVACERPFHDQSNHLPFNAFAAVVADNVQQVLQDAADFPSDLLATHGGPGSGSTLKNSRASAGGRKELTSTWSPGSAHGHSHFQDLPRISEQIRVCVRIRPLTSDEANNGELPSIVPGPQARDLRESPVKETSPIFPSFALSLAPLKLMGAACGAPCTDNLDAFNRACIEQIQYSRQLRHTEQEMVFTHRLEDSLKRSMRTRRWISDDGTGEELDRLSRELFLLQDLDGDGLLGEDELVQINLTIAVLHHGDGADLVKVEDAYRAMFREKLNPDGQAIQFGCFRKHLRGVLNTLDTDVLAQKMILEQFVAEAAVAREVRSQELEGSGLLKLLLVESITSTSRMKRASQSSMFQSFSSLSRSWPRTWEFDWVLSGRGSQAAVYNLFGQHLVQNAVEGLHGSVIACGPSSSGKSHTIFGGRPQEQQGLVPRLAEGIFRVLRARGEKHIVKFSYLELYNERIQDLLRPGRAKAPALEVRQHPRVGVFVGRT</sequence>
<proteinExistence type="inferred from homology"/>
<protein>
    <submittedName>
        <fullName evidence="12">UPF0187 protein</fullName>
    </submittedName>
</protein>
<feature type="binding site" evidence="8">
    <location>
        <begin position="734"/>
        <end position="741"/>
    </location>
    <ligand>
        <name>ATP</name>
        <dbReference type="ChEBI" id="CHEBI:30616"/>
    </ligand>
</feature>
<dbReference type="InterPro" id="IPR036961">
    <property type="entry name" value="Kinesin_motor_dom_sf"/>
</dbReference>
<feature type="region of interest" description="Disordered" evidence="9">
    <location>
        <begin position="375"/>
        <end position="412"/>
    </location>
</feature>
<dbReference type="AlphaFoldDB" id="A0A1Q9CBP1"/>
<dbReference type="InterPro" id="IPR044669">
    <property type="entry name" value="YneE/VCCN1/2-like"/>
</dbReference>
<accession>A0A1Q9CBP1</accession>
<dbReference type="OrthoDB" id="1368at2759"/>
<keyword evidence="2" id="KW-0813">Transport</keyword>
<dbReference type="InterPro" id="IPR027417">
    <property type="entry name" value="P-loop_NTPase"/>
</dbReference>
<keyword evidence="7" id="KW-0472">Membrane</keyword>
<evidence type="ECO:0000313" key="13">
    <source>
        <dbReference type="Proteomes" id="UP000186817"/>
    </source>
</evidence>
<comment type="similarity">
    <text evidence="8">Belongs to the TRAFAC class myosin-kinesin ATPase superfamily. Kinesin family.</text>
</comment>
<dbReference type="GO" id="GO:0003777">
    <property type="term" value="F:microtubule motor activity"/>
    <property type="evidence" value="ECO:0007669"/>
    <property type="project" value="InterPro"/>
</dbReference>
<dbReference type="PANTHER" id="PTHR33281:SF19">
    <property type="entry name" value="VOLTAGE-DEPENDENT ANION CHANNEL-FORMING PROTEIN YNEE"/>
    <property type="match status" value="1"/>
</dbReference>
<evidence type="ECO:0000256" key="6">
    <source>
        <dbReference type="ARBA" id="ARBA00023065"/>
    </source>
</evidence>
<keyword evidence="8" id="KW-0505">Motor protein</keyword>